<dbReference type="GO" id="GO:0042586">
    <property type="term" value="F:peptide deformylase activity"/>
    <property type="evidence" value="ECO:0007669"/>
    <property type="project" value="InterPro"/>
</dbReference>
<name>A0A0F9WXT9_9ZZZZ</name>
<dbReference type="PIRSF" id="PIRSF004749">
    <property type="entry name" value="Pep_def"/>
    <property type="match status" value="1"/>
</dbReference>
<evidence type="ECO:0008006" key="3">
    <source>
        <dbReference type="Google" id="ProtNLM"/>
    </source>
</evidence>
<dbReference type="HAMAP" id="MF_00163">
    <property type="entry name" value="Pep_deformylase"/>
    <property type="match status" value="1"/>
</dbReference>
<dbReference type="PRINTS" id="PR01576">
    <property type="entry name" value="PDEFORMYLASE"/>
</dbReference>
<evidence type="ECO:0000313" key="2">
    <source>
        <dbReference type="EMBL" id="KKN91251.1"/>
    </source>
</evidence>
<proteinExistence type="inferred from homology"/>
<dbReference type="EMBL" id="LAZR01000105">
    <property type="protein sequence ID" value="KKN91251.1"/>
    <property type="molecule type" value="Genomic_DNA"/>
</dbReference>
<dbReference type="InterPro" id="IPR036821">
    <property type="entry name" value="Peptide_deformylase_sf"/>
</dbReference>
<dbReference type="SUPFAM" id="SSF56420">
    <property type="entry name" value="Peptide deformylase"/>
    <property type="match status" value="1"/>
</dbReference>
<reference evidence="2" key="1">
    <citation type="journal article" date="2015" name="Nature">
        <title>Complex archaea that bridge the gap between prokaryotes and eukaryotes.</title>
        <authorList>
            <person name="Spang A."/>
            <person name="Saw J.H."/>
            <person name="Jorgensen S.L."/>
            <person name="Zaremba-Niedzwiedzka K."/>
            <person name="Martijn J."/>
            <person name="Lind A.E."/>
            <person name="van Eijk R."/>
            <person name="Schleper C."/>
            <person name="Guy L."/>
            <person name="Ettema T.J."/>
        </authorList>
    </citation>
    <scope>NUCLEOTIDE SEQUENCE</scope>
</reference>
<dbReference type="Pfam" id="PF01327">
    <property type="entry name" value="Pep_deformylase"/>
    <property type="match status" value="1"/>
</dbReference>
<dbReference type="PANTHER" id="PTHR10458:SF22">
    <property type="entry name" value="PEPTIDE DEFORMYLASE"/>
    <property type="match status" value="1"/>
</dbReference>
<gene>
    <name evidence="2" type="ORF">LCGC14_0221190</name>
</gene>
<accession>A0A0F9WXT9</accession>
<comment type="similarity">
    <text evidence="1">Belongs to the polypeptide deformylase family.</text>
</comment>
<protein>
    <recommendedName>
        <fullName evidence="3">Peptide deformylase</fullName>
    </recommendedName>
</protein>
<organism evidence="2">
    <name type="scientific">marine sediment metagenome</name>
    <dbReference type="NCBI Taxonomy" id="412755"/>
    <lineage>
        <taxon>unclassified sequences</taxon>
        <taxon>metagenomes</taxon>
        <taxon>ecological metagenomes</taxon>
    </lineage>
</organism>
<evidence type="ECO:0000256" key="1">
    <source>
        <dbReference type="ARBA" id="ARBA00010759"/>
    </source>
</evidence>
<dbReference type="PANTHER" id="PTHR10458">
    <property type="entry name" value="PEPTIDE DEFORMYLASE"/>
    <property type="match status" value="1"/>
</dbReference>
<dbReference type="AlphaFoldDB" id="A0A0F9WXT9"/>
<dbReference type="InterPro" id="IPR023635">
    <property type="entry name" value="Peptide_deformylase"/>
</dbReference>
<comment type="caution">
    <text evidence="2">The sequence shown here is derived from an EMBL/GenBank/DDBJ whole genome shotgun (WGS) entry which is preliminary data.</text>
</comment>
<sequence>MQLIRYPSQILLKICKSVLDSGKGQRRKDRLILANKMWKIMNDNHGIGLAAPQVGLDIRMFVWNYYGSQVHNQAIWNPVLIHICGFIESTEGCLSLPGVNVTLQRATSSVLSGTGINGKPIGLIGNSITTRIWQHEINHLDGKLIIDNMSLSDKNSNKGALRELLKNHGQ</sequence>
<dbReference type="Gene3D" id="3.90.45.10">
    <property type="entry name" value="Peptide deformylase"/>
    <property type="match status" value="1"/>
</dbReference>